<dbReference type="InterPro" id="IPR013154">
    <property type="entry name" value="ADH-like_N"/>
</dbReference>
<dbReference type="SMART" id="SM00829">
    <property type="entry name" value="PKS_ER"/>
    <property type="match status" value="1"/>
</dbReference>
<gene>
    <name evidence="2" type="ORF">BEK98_28630</name>
</gene>
<name>A0A233S7Q5_STRDA</name>
<dbReference type="CDD" id="cd08268">
    <property type="entry name" value="MDR2"/>
    <property type="match status" value="1"/>
</dbReference>
<dbReference type="InterPro" id="IPR051397">
    <property type="entry name" value="Zn-ADH-like_protein"/>
</dbReference>
<dbReference type="PANTHER" id="PTHR43677:SF4">
    <property type="entry name" value="QUINONE OXIDOREDUCTASE-LIKE PROTEIN 2"/>
    <property type="match status" value="1"/>
</dbReference>
<dbReference type="OrthoDB" id="9792162at2"/>
<dbReference type="Pfam" id="PF00107">
    <property type="entry name" value="ADH_zinc_N"/>
    <property type="match status" value="1"/>
</dbReference>
<keyword evidence="3" id="KW-1185">Reference proteome</keyword>
<dbReference type="SUPFAM" id="SSF50129">
    <property type="entry name" value="GroES-like"/>
    <property type="match status" value="1"/>
</dbReference>
<dbReference type="InterPro" id="IPR011032">
    <property type="entry name" value="GroES-like_sf"/>
</dbReference>
<reference evidence="2 3" key="1">
    <citation type="submission" date="2016-07" db="EMBL/GenBank/DDBJ databases">
        <title>Draft genome of Streptomyces diastatochromogenes.</title>
        <authorList>
            <person name="Podduturi R."/>
            <person name="Lukassen M.B."/>
            <person name="Clausen N."/>
            <person name="Nielsen J.L."/>
            <person name="Jorgensen N.O."/>
        </authorList>
    </citation>
    <scope>NUCLEOTIDE SEQUENCE [LARGE SCALE GENOMIC DNA]</scope>
    <source>
        <strain evidence="2 3">DSM 40608</strain>
    </source>
</reference>
<evidence type="ECO:0000313" key="2">
    <source>
        <dbReference type="EMBL" id="OXY91683.1"/>
    </source>
</evidence>
<dbReference type="Pfam" id="PF08240">
    <property type="entry name" value="ADH_N"/>
    <property type="match status" value="1"/>
</dbReference>
<protein>
    <submittedName>
        <fullName evidence="2">NADPH:quinone reductase</fullName>
    </submittedName>
</protein>
<dbReference type="Gene3D" id="3.40.50.720">
    <property type="entry name" value="NAD(P)-binding Rossmann-like Domain"/>
    <property type="match status" value="1"/>
</dbReference>
<organism evidence="2 3">
    <name type="scientific">Streptomyces diastatochromogenes</name>
    <dbReference type="NCBI Taxonomy" id="42236"/>
    <lineage>
        <taxon>Bacteria</taxon>
        <taxon>Bacillati</taxon>
        <taxon>Actinomycetota</taxon>
        <taxon>Actinomycetes</taxon>
        <taxon>Kitasatosporales</taxon>
        <taxon>Streptomycetaceae</taxon>
        <taxon>Streptomyces</taxon>
    </lineage>
</organism>
<dbReference type="RefSeq" id="WP_094219702.1">
    <property type="nucleotide sequence ID" value="NZ_MCGQ01000027.1"/>
</dbReference>
<comment type="caution">
    <text evidence="2">The sequence shown here is derived from an EMBL/GenBank/DDBJ whole genome shotgun (WGS) entry which is preliminary data.</text>
</comment>
<accession>A0A233S7Q5</accession>
<evidence type="ECO:0000313" key="3">
    <source>
        <dbReference type="Proteomes" id="UP000215483"/>
    </source>
</evidence>
<dbReference type="EMBL" id="MCGQ01000027">
    <property type="protein sequence ID" value="OXY91683.1"/>
    <property type="molecule type" value="Genomic_DNA"/>
</dbReference>
<dbReference type="InterPro" id="IPR036291">
    <property type="entry name" value="NAD(P)-bd_dom_sf"/>
</dbReference>
<dbReference type="SUPFAM" id="SSF51735">
    <property type="entry name" value="NAD(P)-binding Rossmann-fold domains"/>
    <property type="match status" value="1"/>
</dbReference>
<sequence length="336" mass="35377">MAKVVRFHELGGPEVLRLEDHNLGAPGPGEVLLDVEAIGLNRSEANFRQDRYLDRVRALPSGLGYEGSGRVRAVGEGVTGFAPGDPVSVLPVFARSRHHLYGEQAVVPASALVHRPAQVDAVTGAATWMAFLTAYGALVEVLRLRPGDHIVITAATSSVGLAAIQVALRLGAVPIATTHSPAKEARLRDAGAAHVVVTSRDDLADAVLKATGGRGAEAVFDAVAGPAVEDLARATAPDGVILIHGSLSGRPTPMPGLDRMHPVFVRPYTLFEFTGDTARLDRARHFITTGLVSGAFTPVIDRIFDLADIVQAHQYLEAGAQVGKVVVIVTREESAS</sequence>
<dbReference type="Proteomes" id="UP000215483">
    <property type="component" value="Unassembled WGS sequence"/>
</dbReference>
<dbReference type="InterPro" id="IPR013149">
    <property type="entry name" value="ADH-like_C"/>
</dbReference>
<dbReference type="InterPro" id="IPR020843">
    <property type="entry name" value="ER"/>
</dbReference>
<evidence type="ECO:0000259" key="1">
    <source>
        <dbReference type="SMART" id="SM00829"/>
    </source>
</evidence>
<dbReference type="PANTHER" id="PTHR43677">
    <property type="entry name" value="SHORT-CHAIN DEHYDROGENASE/REDUCTASE"/>
    <property type="match status" value="1"/>
</dbReference>
<feature type="domain" description="Enoyl reductase (ER)" evidence="1">
    <location>
        <begin position="11"/>
        <end position="327"/>
    </location>
</feature>
<dbReference type="GO" id="GO:0016491">
    <property type="term" value="F:oxidoreductase activity"/>
    <property type="evidence" value="ECO:0007669"/>
    <property type="project" value="InterPro"/>
</dbReference>
<dbReference type="AlphaFoldDB" id="A0A233S7Q5"/>
<proteinExistence type="predicted"/>
<dbReference type="Gene3D" id="3.90.180.10">
    <property type="entry name" value="Medium-chain alcohol dehydrogenases, catalytic domain"/>
    <property type="match status" value="1"/>
</dbReference>